<dbReference type="OrthoDB" id="8453011at2"/>
<reference evidence="1" key="1">
    <citation type="submission" date="2010-12" db="EMBL/GenBank/DDBJ databases">
        <title>Complete sequence of Rhodopseudomonas palustris DX-1.</title>
        <authorList>
            <consortium name="US DOE Joint Genome Institute"/>
            <person name="Lucas S."/>
            <person name="Copeland A."/>
            <person name="Lapidus A."/>
            <person name="Cheng J.-F."/>
            <person name="Goodwin L."/>
            <person name="Pitluck S."/>
            <person name="Misra M."/>
            <person name="Chertkov O."/>
            <person name="Detter J.C."/>
            <person name="Han C."/>
            <person name="Tapia R."/>
            <person name="Land M."/>
            <person name="Hauser L."/>
            <person name="Kyrpides N."/>
            <person name="Ivanova N."/>
            <person name="Ovchinnikova G."/>
            <person name="Logan B."/>
            <person name="Oda Y."/>
            <person name="Harwood C."/>
            <person name="Woyke T."/>
        </authorList>
    </citation>
    <scope>NUCLEOTIDE SEQUENCE [LARGE SCALE GENOMIC DNA]</scope>
    <source>
        <strain evidence="1">DX-1</strain>
    </source>
</reference>
<dbReference type="Proteomes" id="UP000001402">
    <property type="component" value="Chromosome"/>
</dbReference>
<dbReference type="KEGG" id="rpx:Rpdx1_1939"/>
<dbReference type="EMBL" id="CP002418">
    <property type="protein sequence ID" value="ADU43550.1"/>
    <property type="molecule type" value="Genomic_DNA"/>
</dbReference>
<protein>
    <submittedName>
        <fullName evidence="1">Uncharacterized protein</fullName>
    </submittedName>
</protein>
<sequence length="243" mass="27317">MLRSPHFLEVDEGLQAKDRELAKTVNSSLERLDHLRAVEINVAGPFLRSKISWKLATYQHALLHRVVALMDGVAVAWNSRSTLTTILAARAFMETLALMAELTSKTEAFLASKDLKGLNDLAQRGVFASRDTELLNQTPEIKAVNVLTYIDRINKDIPGFRAHYDALSERCHPNALGHSFMFSKLDLASGTVTYMEEREIERNRQMILAAISVLPMVEHLMKRLDNSIIAVSDLQHRLDPIGK</sequence>
<organism evidence="1 2">
    <name type="scientific">Rhodopseudomonas palustris (strain DX-1)</name>
    <dbReference type="NCBI Taxonomy" id="652103"/>
    <lineage>
        <taxon>Bacteria</taxon>
        <taxon>Pseudomonadati</taxon>
        <taxon>Pseudomonadota</taxon>
        <taxon>Alphaproteobacteria</taxon>
        <taxon>Hyphomicrobiales</taxon>
        <taxon>Nitrobacteraceae</taxon>
        <taxon>Rhodopseudomonas</taxon>
    </lineage>
</organism>
<gene>
    <name evidence="1" type="ordered locus">Rpdx1_1939</name>
</gene>
<accession>E6VND1</accession>
<dbReference type="HOGENOM" id="CLU_1141883_0_0_5"/>
<name>E6VND1_RHOPX</name>
<dbReference type="BioCyc" id="RPAL652103:RPDX1_RS09535-MONOMER"/>
<evidence type="ECO:0000313" key="1">
    <source>
        <dbReference type="EMBL" id="ADU43550.1"/>
    </source>
</evidence>
<dbReference type="AlphaFoldDB" id="E6VND1"/>
<dbReference type="eggNOG" id="ENOG5033M73">
    <property type="taxonomic scope" value="Bacteria"/>
</dbReference>
<evidence type="ECO:0000313" key="2">
    <source>
        <dbReference type="Proteomes" id="UP000001402"/>
    </source>
</evidence>
<proteinExistence type="predicted"/>